<dbReference type="SMART" id="SM00665">
    <property type="entry name" value="B561"/>
    <property type="match status" value="1"/>
</dbReference>
<dbReference type="PROSITE" id="PS50836">
    <property type="entry name" value="DOMON"/>
    <property type="match status" value="1"/>
</dbReference>
<gene>
    <name evidence="11" type="ORF">TEA_017127</name>
</gene>
<dbReference type="PANTHER" id="PTHR23130:SF167">
    <property type="entry name" value="CYTOCHROME B561 AND DOMON DOMAIN-CONTAINING PROTEIN"/>
    <property type="match status" value="1"/>
</dbReference>
<dbReference type="Pfam" id="PF04526">
    <property type="entry name" value="DUF568"/>
    <property type="match status" value="1"/>
</dbReference>
<evidence type="ECO:0000256" key="1">
    <source>
        <dbReference type="ARBA" id="ARBA00004370"/>
    </source>
</evidence>
<dbReference type="Proteomes" id="UP000306102">
    <property type="component" value="Unassembled WGS sequence"/>
</dbReference>
<evidence type="ECO:0000256" key="2">
    <source>
        <dbReference type="ARBA" id="ARBA00022448"/>
    </source>
</evidence>
<evidence type="ECO:0008006" key="13">
    <source>
        <dbReference type="Google" id="ProtNLM"/>
    </source>
</evidence>
<keyword evidence="5" id="KW-0249">Electron transport</keyword>
<feature type="transmembrane region" description="Helical" evidence="8">
    <location>
        <begin position="73"/>
        <end position="91"/>
    </location>
</feature>
<evidence type="ECO:0000256" key="4">
    <source>
        <dbReference type="ARBA" id="ARBA00022729"/>
    </source>
</evidence>
<dbReference type="STRING" id="542762.A0A4S4E609"/>
<dbReference type="CDD" id="cd09629">
    <property type="entry name" value="DOMON_CIL1_like"/>
    <property type="match status" value="1"/>
</dbReference>
<evidence type="ECO:0000313" key="12">
    <source>
        <dbReference type="Proteomes" id="UP000306102"/>
    </source>
</evidence>
<name>A0A4S4E609_CAMSN</name>
<keyword evidence="12" id="KW-1185">Reference proteome</keyword>
<evidence type="ECO:0000259" key="10">
    <source>
        <dbReference type="PROSITE" id="PS50939"/>
    </source>
</evidence>
<evidence type="ECO:0000259" key="9">
    <source>
        <dbReference type="PROSITE" id="PS50836"/>
    </source>
</evidence>
<organism evidence="11 12">
    <name type="scientific">Camellia sinensis var. sinensis</name>
    <name type="common">China tea</name>
    <dbReference type="NCBI Taxonomy" id="542762"/>
    <lineage>
        <taxon>Eukaryota</taxon>
        <taxon>Viridiplantae</taxon>
        <taxon>Streptophyta</taxon>
        <taxon>Embryophyta</taxon>
        <taxon>Tracheophyta</taxon>
        <taxon>Spermatophyta</taxon>
        <taxon>Magnoliopsida</taxon>
        <taxon>eudicotyledons</taxon>
        <taxon>Gunneridae</taxon>
        <taxon>Pentapetalae</taxon>
        <taxon>asterids</taxon>
        <taxon>Ericales</taxon>
        <taxon>Theaceae</taxon>
        <taxon>Camellia</taxon>
    </lineage>
</organism>
<feature type="transmembrane region" description="Helical" evidence="8">
    <location>
        <begin position="345"/>
        <end position="364"/>
    </location>
</feature>
<dbReference type="PANTHER" id="PTHR23130">
    <property type="entry name" value="CYTOCHROME B561 AND DOMON DOMAIN-CONTAINING PROTEIN"/>
    <property type="match status" value="1"/>
</dbReference>
<feature type="transmembrane region" description="Helical" evidence="8">
    <location>
        <begin position="384"/>
        <end position="402"/>
    </location>
</feature>
<dbReference type="GO" id="GO:0016020">
    <property type="term" value="C:membrane"/>
    <property type="evidence" value="ECO:0007669"/>
    <property type="project" value="UniProtKB-SubCell"/>
</dbReference>
<sequence>MGNAILTLNLDLDSNLGLDSDSDSNSDSDSDSYSFSEERFRETCLGLNTVLVRLTWAVKDEVVEERGAQGSTMNMKLLIAVLIVFLFSAAADSCSDFMFPDNKVFTSCTNLSALNSFLYWSQNPSSTTLDMAYRHSHVPPSTWVAWGINPKPNKMVGTQAIIAYQKPDGNMAVYTSSVDSYATQLQKGNLSFPVSDLSALFSNDEIIIFATIQLPNNSSTINHVWQDGPITGNHLGIHDLSGRHLQSMGTLNLLSGRAFASHGSDSKTKLKISHGVLNTISWGIMMPIGLLVARYLKAVGPAVDPLWFYLHIIVQLSAYIIGLAGGATGFLLLSKSSGIHHPCHLGIGIILFSLGLLQVSALLLRPSKDNKYRYLWNLFHHNTGYAVILLSFFNIWLGFSILKPAKRWMIAYGVVLGALILSAFLLEVWKKFARDGRTGGAHEEVNKSAKYNSKLLESTNYITGRQAVKNGMSNPAPSTLSLSGLPLMLWGVTKSFISPVHKTSVGSISKIAHSFHTWVRNKELFIDQEVIRKFLDLPEVRNYHYPFLATRVLTFDDNEFAFLIKPITKLTVSQSQAHVKGGSSGAGTSNAGDDLLTEKAENDAVAAGAAKTRPRSFHGQLHQFKQSITHCLDQMDARLDAFNGRLDQQTTILAQILSLLQMQQQPPHFS</sequence>
<keyword evidence="2" id="KW-0813">Transport</keyword>
<feature type="domain" description="Cytochrome b561" evidence="10">
    <location>
        <begin position="234"/>
        <end position="435"/>
    </location>
</feature>
<comment type="caution">
    <text evidence="11">The sequence shown here is derived from an EMBL/GenBank/DDBJ whole genome shotgun (WGS) entry which is preliminary data.</text>
</comment>
<dbReference type="Gene3D" id="1.20.120.1770">
    <property type="match status" value="1"/>
</dbReference>
<keyword evidence="4" id="KW-0732">Signal</keyword>
<keyword evidence="3 8" id="KW-0812">Transmembrane</keyword>
<feature type="transmembrane region" description="Helical" evidence="8">
    <location>
        <begin position="276"/>
        <end position="296"/>
    </location>
</feature>
<dbReference type="AlphaFoldDB" id="A0A4S4E609"/>
<dbReference type="CDD" id="cd08760">
    <property type="entry name" value="Cyt_b561_FRRS1_like"/>
    <property type="match status" value="1"/>
</dbReference>
<dbReference type="InterPro" id="IPR005018">
    <property type="entry name" value="DOMON_domain"/>
</dbReference>
<evidence type="ECO:0000256" key="5">
    <source>
        <dbReference type="ARBA" id="ARBA00022982"/>
    </source>
</evidence>
<evidence type="ECO:0000256" key="6">
    <source>
        <dbReference type="ARBA" id="ARBA00022989"/>
    </source>
</evidence>
<proteinExistence type="predicted"/>
<keyword evidence="7 8" id="KW-0472">Membrane</keyword>
<feature type="transmembrane region" description="Helical" evidence="8">
    <location>
        <begin position="409"/>
        <end position="429"/>
    </location>
</feature>
<protein>
    <recommendedName>
        <fullName evidence="13">Cytochrome b561 and DOMON domain-containing protein</fullName>
    </recommendedName>
</protein>
<dbReference type="EMBL" id="SDRB02007307">
    <property type="protein sequence ID" value="THG11422.1"/>
    <property type="molecule type" value="Genomic_DNA"/>
</dbReference>
<evidence type="ECO:0000256" key="7">
    <source>
        <dbReference type="ARBA" id="ARBA00023136"/>
    </source>
</evidence>
<dbReference type="InterPro" id="IPR006593">
    <property type="entry name" value="Cyt_b561/ferric_Rdtase_TM"/>
</dbReference>
<comment type="subcellular location">
    <subcellularLocation>
        <location evidence="1">Membrane</location>
    </subcellularLocation>
</comment>
<reference evidence="11 12" key="1">
    <citation type="journal article" date="2018" name="Proc. Natl. Acad. Sci. U.S.A.">
        <title>Draft genome sequence of Camellia sinensis var. sinensis provides insights into the evolution of the tea genome and tea quality.</title>
        <authorList>
            <person name="Wei C."/>
            <person name="Yang H."/>
            <person name="Wang S."/>
            <person name="Zhao J."/>
            <person name="Liu C."/>
            <person name="Gao L."/>
            <person name="Xia E."/>
            <person name="Lu Y."/>
            <person name="Tai Y."/>
            <person name="She G."/>
            <person name="Sun J."/>
            <person name="Cao H."/>
            <person name="Tong W."/>
            <person name="Gao Q."/>
            <person name="Li Y."/>
            <person name="Deng W."/>
            <person name="Jiang X."/>
            <person name="Wang W."/>
            <person name="Chen Q."/>
            <person name="Zhang S."/>
            <person name="Li H."/>
            <person name="Wu J."/>
            <person name="Wang P."/>
            <person name="Li P."/>
            <person name="Shi C."/>
            <person name="Zheng F."/>
            <person name="Jian J."/>
            <person name="Huang B."/>
            <person name="Shan D."/>
            <person name="Shi M."/>
            <person name="Fang C."/>
            <person name="Yue Y."/>
            <person name="Li F."/>
            <person name="Li D."/>
            <person name="Wei S."/>
            <person name="Han B."/>
            <person name="Jiang C."/>
            <person name="Yin Y."/>
            <person name="Xia T."/>
            <person name="Zhang Z."/>
            <person name="Bennetzen J.L."/>
            <person name="Zhao S."/>
            <person name="Wan X."/>
        </authorList>
    </citation>
    <scope>NUCLEOTIDE SEQUENCE [LARGE SCALE GENOMIC DNA]</scope>
    <source>
        <strain evidence="12">cv. Shuchazao</strain>
        <tissue evidence="11">Leaf</tissue>
    </source>
</reference>
<dbReference type="PROSITE" id="PS50939">
    <property type="entry name" value="CYTOCHROME_B561"/>
    <property type="match status" value="1"/>
</dbReference>
<dbReference type="InterPro" id="IPR045265">
    <property type="entry name" value="AIR12_DOMON"/>
</dbReference>
<feature type="domain" description="DOMON" evidence="9">
    <location>
        <begin position="114"/>
        <end position="228"/>
    </location>
</feature>
<feature type="transmembrane region" description="Helical" evidence="8">
    <location>
        <begin position="308"/>
        <end position="333"/>
    </location>
</feature>
<keyword evidence="6 8" id="KW-1133">Transmembrane helix</keyword>
<evidence type="ECO:0000313" key="11">
    <source>
        <dbReference type="EMBL" id="THG11422.1"/>
    </source>
</evidence>
<evidence type="ECO:0000256" key="3">
    <source>
        <dbReference type="ARBA" id="ARBA00022692"/>
    </source>
</evidence>
<accession>A0A4S4E609</accession>
<evidence type="ECO:0000256" key="8">
    <source>
        <dbReference type="SAM" id="Phobius"/>
    </source>
</evidence>